<dbReference type="PANTHER" id="PTHR46825">
    <property type="entry name" value="D-ALANYL-D-ALANINE-CARBOXYPEPTIDASE/ENDOPEPTIDASE AMPH"/>
    <property type="match status" value="1"/>
</dbReference>
<keyword evidence="3" id="KW-1133">Transmembrane helix</keyword>
<dbReference type="Proteomes" id="UP000469871">
    <property type="component" value="Unassembled WGS sequence"/>
</dbReference>
<dbReference type="Pfam" id="PF00144">
    <property type="entry name" value="Beta-lactamase"/>
    <property type="match status" value="1"/>
</dbReference>
<evidence type="ECO:0000256" key="1">
    <source>
        <dbReference type="ARBA" id="ARBA00004370"/>
    </source>
</evidence>
<dbReference type="Proteomes" id="UP001260956">
    <property type="component" value="Unassembled WGS sequence"/>
</dbReference>
<evidence type="ECO:0000256" key="3">
    <source>
        <dbReference type="SAM" id="Phobius"/>
    </source>
</evidence>
<comment type="subcellular location">
    <subcellularLocation>
        <location evidence="1">Membrane</location>
    </subcellularLocation>
</comment>
<dbReference type="InterPro" id="IPR050491">
    <property type="entry name" value="AmpC-like"/>
</dbReference>
<gene>
    <name evidence="7" type="ORF">B1P95_08475</name>
    <name evidence="8" type="ORF">DTPHA_603170</name>
    <name evidence="5" type="ORF">GBM73_05050</name>
    <name evidence="6" type="ORF">P6Z85_03465</name>
</gene>
<evidence type="ECO:0000313" key="5">
    <source>
        <dbReference type="EMBL" id="KAB7576718.1"/>
    </source>
</evidence>
<evidence type="ECO:0000256" key="2">
    <source>
        <dbReference type="ARBA" id="ARBA00023136"/>
    </source>
</evidence>
<feature type="transmembrane region" description="Helical" evidence="3">
    <location>
        <begin position="12"/>
        <end position="38"/>
    </location>
</feature>
<proteinExistence type="predicted"/>
<evidence type="ECO:0000313" key="6">
    <source>
        <dbReference type="EMBL" id="MDT2369247.1"/>
    </source>
</evidence>
<protein>
    <submittedName>
        <fullName evidence="5 8">Beta-lactamase</fullName>
        <ecNumber evidence="8">3.5.2.6</ecNumber>
    </submittedName>
    <submittedName>
        <fullName evidence="6">Serine hydrolase</fullName>
    </submittedName>
</protein>
<comment type="caution">
    <text evidence="5">The sequence shown here is derived from an EMBL/GenBank/DDBJ whole genome shotgun (WGS) entry which is preliminary data.</text>
</comment>
<feature type="domain" description="Beta-lactamase-related" evidence="4">
    <location>
        <begin position="81"/>
        <end position="324"/>
    </location>
</feature>
<keyword evidence="6" id="KW-0378">Hydrolase</keyword>
<dbReference type="GO" id="GO:0008800">
    <property type="term" value="F:beta-lactamase activity"/>
    <property type="evidence" value="ECO:0007669"/>
    <property type="project" value="UniProtKB-EC"/>
</dbReference>
<dbReference type="InterPro" id="IPR012338">
    <property type="entry name" value="Beta-lactam/transpept-like"/>
</dbReference>
<dbReference type="EMBL" id="MVGJ01000039">
    <property type="protein sequence ID" value="OOL82597.1"/>
    <property type="molecule type" value="Genomic_DNA"/>
</dbReference>
<sequence length="389" mass="44186">MKKGKHAKKRKYSFLMIVVVLFSLSAFSTGTILGWQFYNNEHSQIVAHAQSAQKKLILTTNEQQLVEKIDQLLRKNDYIGSIYVKKNNRIIMEKGYGYANKLTQQPNDPSLYYQIGSVQKALTTLLILKQVERGHLSLDTKLAQFYPQIAGSQQITIRDLLYMRSGLHRTASPTIPMTDEEVVQFAIQHLKFTDYQTSHYDSLNFTILTGILIKLTNQPYEKLLTDDIIEPLGLQHTKFYDQVKNSSNHALSYQMSKEDDYFKPLTESETEIHNELGTGNISMSVYDLNTLFTQVLSGKLVSKDLLFSLWRENANGHPYSGGVYSGDNYILSQGNIDSFDTSAIFSKDSQDAIIMESNIKADKTIKLPTADLRNQIYDLMEGTTKLANS</sequence>
<name>A0A132Z2R9_ENTFC</name>
<reference evidence="6" key="4">
    <citation type="submission" date="2023-03" db="EMBL/GenBank/DDBJ databases">
        <authorList>
            <person name="Shen W."/>
            <person name="Cai J."/>
        </authorList>
    </citation>
    <scope>NUCLEOTIDE SEQUENCE</scope>
    <source>
        <strain evidence="6">B1010-2</strain>
    </source>
</reference>
<reference evidence="5 11" key="3">
    <citation type="submission" date="2019-10" db="EMBL/GenBank/DDBJ databases">
        <title>Evolutionary dynamics of vancomycin-resistant Enterococcus faecium during gastrointestinal tract colonization and bloodstream infection in immunocompromised pediatric patients.</title>
        <authorList>
            <person name="Chilambi G.S."/>
            <person name="Nordstrom H.R."/>
            <person name="Evans D.R."/>
            <person name="Ferrolino J."/>
            <person name="Hayden R.T."/>
            <person name="Maron G.M."/>
            <person name="Vo A.N."/>
            <person name="Gilmore M.S."/>
            <person name="Wolf J."/>
            <person name="Rosch J.W."/>
            <person name="Van Tyne D."/>
        </authorList>
    </citation>
    <scope>NUCLEOTIDE SEQUENCE [LARGE SCALE GENOMIC DNA]</scope>
    <source>
        <strain evidence="5 11">VRECG27</strain>
    </source>
</reference>
<accession>A0A132Z2R9</accession>
<dbReference type="PANTHER" id="PTHR46825:SF11">
    <property type="entry name" value="PENICILLIN-BINDING PROTEIN 4"/>
    <property type="match status" value="1"/>
</dbReference>
<dbReference type="OMA" id="HLHTWDY"/>
<dbReference type="SMR" id="A0A132Z2R9"/>
<dbReference type="EC" id="3.5.2.6" evidence="8"/>
<evidence type="ECO:0000313" key="11">
    <source>
        <dbReference type="Proteomes" id="UP000469871"/>
    </source>
</evidence>
<evidence type="ECO:0000313" key="7">
    <source>
        <dbReference type="EMBL" id="OOL82597.1"/>
    </source>
</evidence>
<reference evidence="8 9" key="1">
    <citation type="submission" date="2016-04" db="EMBL/GenBank/DDBJ databases">
        <authorList>
            <person name="Millard A."/>
        </authorList>
    </citation>
    <scope>NUCLEOTIDE SEQUENCE [LARGE SCALE GENOMIC DNA]</scope>
    <source>
        <strain evidence="8">Isolate 22</strain>
    </source>
</reference>
<organism evidence="5 11">
    <name type="scientific">Enterococcus faecium</name>
    <name type="common">Streptococcus faecium</name>
    <dbReference type="NCBI Taxonomy" id="1352"/>
    <lineage>
        <taxon>Bacteria</taxon>
        <taxon>Bacillati</taxon>
        <taxon>Bacillota</taxon>
        <taxon>Bacilli</taxon>
        <taxon>Lactobacillales</taxon>
        <taxon>Enterococcaceae</taxon>
        <taxon>Enterococcus</taxon>
    </lineage>
</organism>
<reference evidence="7 10" key="2">
    <citation type="submission" date="2017-02" db="EMBL/GenBank/DDBJ databases">
        <title>Clonality and virulence of isolates of VRE in Hematopoietic Stem Cell Transplanted (HSCT) patients.</title>
        <authorList>
            <person name="Marchi A.P."/>
            <person name="Martins R.C."/>
            <person name="Marie S.K."/>
            <person name="Levin A.S."/>
            <person name="Costa S.F."/>
        </authorList>
    </citation>
    <scope>NUCLEOTIDE SEQUENCE [LARGE SCALE GENOMIC DNA]</scope>
    <source>
        <strain evidence="7 10">LIM1759</strain>
    </source>
</reference>
<evidence type="ECO:0000259" key="4">
    <source>
        <dbReference type="Pfam" id="PF00144"/>
    </source>
</evidence>
<dbReference type="AlphaFoldDB" id="A0A132Z2R9"/>
<dbReference type="SUPFAM" id="SSF56601">
    <property type="entry name" value="beta-lactamase/transpeptidase-like"/>
    <property type="match status" value="1"/>
</dbReference>
<dbReference type="Proteomes" id="UP000191171">
    <property type="component" value="Unassembled WGS sequence"/>
</dbReference>
<dbReference type="RefSeq" id="WP_002289161.1">
    <property type="nucleotide sequence ID" value="NZ_AP026660.1"/>
</dbReference>
<dbReference type="GO" id="GO:0016020">
    <property type="term" value="C:membrane"/>
    <property type="evidence" value="ECO:0007669"/>
    <property type="project" value="UniProtKB-SubCell"/>
</dbReference>
<evidence type="ECO:0000313" key="9">
    <source>
        <dbReference type="Proteomes" id="UP000183509"/>
    </source>
</evidence>
<dbReference type="Gene3D" id="3.40.710.10">
    <property type="entry name" value="DD-peptidase/beta-lactamase superfamily"/>
    <property type="match status" value="1"/>
</dbReference>
<dbReference type="InterPro" id="IPR001466">
    <property type="entry name" value="Beta-lactam-related"/>
</dbReference>
<dbReference type="Proteomes" id="UP000183509">
    <property type="component" value="Unassembled WGS sequence"/>
</dbReference>
<dbReference type="EMBL" id="WEFP01000001">
    <property type="protein sequence ID" value="KAB7576718.1"/>
    <property type="molecule type" value="Genomic_DNA"/>
</dbReference>
<keyword evidence="3" id="KW-0812">Transmembrane</keyword>
<keyword evidence="2 3" id="KW-0472">Membrane</keyword>
<evidence type="ECO:0000313" key="8">
    <source>
        <dbReference type="EMBL" id="SAM54700.1"/>
    </source>
</evidence>
<dbReference type="EMBL" id="JARPTX010000008">
    <property type="protein sequence ID" value="MDT2369247.1"/>
    <property type="molecule type" value="Genomic_DNA"/>
</dbReference>
<dbReference type="EMBL" id="FKLM01000165">
    <property type="protein sequence ID" value="SAM54700.1"/>
    <property type="molecule type" value="Genomic_DNA"/>
</dbReference>
<evidence type="ECO:0000313" key="10">
    <source>
        <dbReference type="Proteomes" id="UP000191171"/>
    </source>
</evidence>